<reference evidence="1 2" key="1">
    <citation type="journal article" date="2015" name="Fungal Genet. Biol.">
        <title>Evolution of novel wood decay mechanisms in Agaricales revealed by the genome sequences of Fistulina hepatica and Cylindrobasidium torrendii.</title>
        <authorList>
            <person name="Floudas D."/>
            <person name="Held B.W."/>
            <person name="Riley R."/>
            <person name="Nagy L.G."/>
            <person name="Koehler G."/>
            <person name="Ransdell A.S."/>
            <person name="Younus H."/>
            <person name="Chow J."/>
            <person name="Chiniquy J."/>
            <person name="Lipzen A."/>
            <person name="Tritt A."/>
            <person name="Sun H."/>
            <person name="Haridas S."/>
            <person name="LaButti K."/>
            <person name="Ohm R.A."/>
            <person name="Kues U."/>
            <person name="Blanchette R.A."/>
            <person name="Grigoriev I.V."/>
            <person name="Minto R.E."/>
            <person name="Hibbett D.S."/>
        </authorList>
    </citation>
    <scope>NUCLEOTIDE SEQUENCE [LARGE SCALE GENOMIC DNA]</scope>
    <source>
        <strain evidence="1 2">ATCC 64428</strain>
    </source>
</reference>
<protein>
    <recommendedName>
        <fullName evidence="3">Pentacotripeptide-repeat region of PRORP domain-containing protein</fullName>
    </recommendedName>
</protein>
<evidence type="ECO:0000313" key="2">
    <source>
        <dbReference type="Proteomes" id="UP000054144"/>
    </source>
</evidence>
<dbReference type="AlphaFoldDB" id="A0A0D7A275"/>
<dbReference type="OrthoDB" id="185373at2759"/>
<feature type="non-terminal residue" evidence="1">
    <location>
        <position position="678"/>
    </location>
</feature>
<proteinExistence type="predicted"/>
<accession>A0A0D7A275</accession>
<sequence>SRPVRAAQYVSYLKAHTGLPVWRVLEALIAPHTSEKETGMYRALAGMGVSAVESDKWRPVIASPDIAVAYEKLASGGYICRDKSCDKAFQTSLVPSWVVFYLVGFKVRTPAHAQHKMMDIVDAHLPHASRVLQAPLIVFAALHAARFNLVVLYPLLVDLFIALPQTHPTATFNLFLQALCTTPERGIECARAVVRVLRSMESRGLRLQPDTYERLLKDRFVTLEVTKYLHERMVREGHVPTQSELEAYLRIFAKGGSIHSAEKYYEAIREYSLKNSSAVPLKFWGGSHGGFPHRANTLHLTALNNRISAFGYLQSLLAAQHGATLQSVQSEEDALERRTTVSASHKQVDIADYTTALAAATRDHTIGERALTMIHRSAIRKNPTLRETIVTKTVFIRGLLRRRAFASAAKEFRRLTRSGLQLDGQALAVGLQALTRNGEPHRALALLERHCSSANAALPAKYRTQPPLQLSSIGLNDFLVSLLRTHRPDAVLRLYDLAGPLYRAYPDSRSLSLLLAAARMALRMDNTFTAGLASLFDKNPFRRARRDVPPRTRAEAVAELSAVLGAPTDEEPRVYVSGSWRTESAVHRAQRVFHEVAAGQFAQRGLHDEVDATFLDAHGRSHHPQVGLTDENCFQYVLLVGLAGHAAEEVPRVFTWMRALGVRPRARTLAVAFIFWGE</sequence>
<organism evidence="1 2">
    <name type="scientific">Fistulina hepatica ATCC 64428</name>
    <dbReference type="NCBI Taxonomy" id="1128425"/>
    <lineage>
        <taxon>Eukaryota</taxon>
        <taxon>Fungi</taxon>
        <taxon>Dikarya</taxon>
        <taxon>Basidiomycota</taxon>
        <taxon>Agaricomycotina</taxon>
        <taxon>Agaricomycetes</taxon>
        <taxon>Agaricomycetidae</taxon>
        <taxon>Agaricales</taxon>
        <taxon>Fistulinaceae</taxon>
        <taxon>Fistulina</taxon>
    </lineage>
</organism>
<evidence type="ECO:0000313" key="1">
    <source>
        <dbReference type="EMBL" id="KIY44903.1"/>
    </source>
</evidence>
<dbReference type="Proteomes" id="UP000054144">
    <property type="component" value="Unassembled WGS sequence"/>
</dbReference>
<evidence type="ECO:0008006" key="3">
    <source>
        <dbReference type="Google" id="ProtNLM"/>
    </source>
</evidence>
<keyword evidence="2" id="KW-1185">Reference proteome</keyword>
<name>A0A0D7A275_9AGAR</name>
<feature type="non-terminal residue" evidence="1">
    <location>
        <position position="1"/>
    </location>
</feature>
<gene>
    <name evidence="1" type="ORF">FISHEDRAFT_21917</name>
</gene>
<dbReference type="EMBL" id="KN882064">
    <property type="protein sequence ID" value="KIY44903.1"/>
    <property type="molecule type" value="Genomic_DNA"/>
</dbReference>
<dbReference type="Gene3D" id="1.25.40.10">
    <property type="entry name" value="Tetratricopeptide repeat domain"/>
    <property type="match status" value="2"/>
</dbReference>
<dbReference type="InterPro" id="IPR011990">
    <property type="entry name" value="TPR-like_helical_dom_sf"/>
</dbReference>